<evidence type="ECO:0000256" key="7">
    <source>
        <dbReference type="ARBA" id="ARBA00022840"/>
    </source>
</evidence>
<accession>A0A239IFU6</accession>
<name>A0A239IFU6_9BURK</name>
<keyword evidence="5" id="KW-0547">Nucleotide-binding</keyword>
<dbReference type="GO" id="GO:0016020">
    <property type="term" value="C:membrane"/>
    <property type="evidence" value="ECO:0007669"/>
    <property type="project" value="InterPro"/>
</dbReference>
<dbReference type="GO" id="GO:0005524">
    <property type="term" value="F:ATP binding"/>
    <property type="evidence" value="ECO:0007669"/>
    <property type="project" value="UniProtKB-KW"/>
</dbReference>
<gene>
    <name evidence="11" type="ORF">SAMN06265795_10985</name>
</gene>
<protein>
    <recommendedName>
        <fullName evidence="2">histidine kinase</fullName>
        <ecNumber evidence="2">2.7.13.3</ecNumber>
    </recommendedName>
</protein>
<dbReference type="Pfam" id="PF02518">
    <property type="entry name" value="HATPase_c"/>
    <property type="match status" value="1"/>
</dbReference>
<proteinExistence type="predicted"/>
<dbReference type="SUPFAM" id="SSF55874">
    <property type="entry name" value="ATPase domain of HSP90 chaperone/DNA topoisomerase II/histidine kinase"/>
    <property type="match status" value="1"/>
</dbReference>
<dbReference type="EMBL" id="FZOT01000009">
    <property type="protein sequence ID" value="SNS92292.1"/>
    <property type="molecule type" value="Genomic_DNA"/>
</dbReference>
<dbReference type="AlphaFoldDB" id="A0A239IFU6"/>
<organism evidence="11 12">
    <name type="scientific">Noviherbaspirillum humi</name>
    <dbReference type="NCBI Taxonomy" id="1688639"/>
    <lineage>
        <taxon>Bacteria</taxon>
        <taxon>Pseudomonadati</taxon>
        <taxon>Pseudomonadota</taxon>
        <taxon>Betaproteobacteria</taxon>
        <taxon>Burkholderiales</taxon>
        <taxon>Oxalobacteraceae</taxon>
        <taxon>Noviherbaspirillum</taxon>
    </lineage>
</organism>
<dbReference type="InterPro" id="IPR005467">
    <property type="entry name" value="His_kinase_dom"/>
</dbReference>
<dbReference type="GO" id="GO:0046983">
    <property type="term" value="F:protein dimerization activity"/>
    <property type="evidence" value="ECO:0007669"/>
    <property type="project" value="InterPro"/>
</dbReference>
<reference evidence="11 12" key="1">
    <citation type="submission" date="2017-06" db="EMBL/GenBank/DDBJ databases">
        <authorList>
            <person name="Kim H.J."/>
            <person name="Triplett B.A."/>
        </authorList>
    </citation>
    <scope>NUCLEOTIDE SEQUENCE [LARGE SCALE GENOMIC DNA]</scope>
    <source>
        <strain evidence="11 12">U15</strain>
    </source>
</reference>
<keyword evidence="6 11" id="KW-0418">Kinase</keyword>
<dbReference type="PANTHER" id="PTHR24421:SF10">
    <property type="entry name" value="NITRATE_NITRITE SENSOR PROTEIN NARQ"/>
    <property type="match status" value="1"/>
</dbReference>
<keyword evidence="4" id="KW-0808">Transferase</keyword>
<keyword evidence="12" id="KW-1185">Reference proteome</keyword>
<dbReference type="PANTHER" id="PTHR24421">
    <property type="entry name" value="NITRATE/NITRITE SENSOR PROTEIN NARX-RELATED"/>
    <property type="match status" value="1"/>
</dbReference>
<feature type="domain" description="Histidine kinase" evidence="10">
    <location>
        <begin position="372"/>
        <end position="461"/>
    </location>
</feature>
<dbReference type="InterPro" id="IPR050482">
    <property type="entry name" value="Sensor_HK_TwoCompSys"/>
</dbReference>
<dbReference type="SMART" id="SM00387">
    <property type="entry name" value="HATPase_c"/>
    <property type="match status" value="1"/>
</dbReference>
<evidence type="ECO:0000256" key="6">
    <source>
        <dbReference type="ARBA" id="ARBA00022777"/>
    </source>
</evidence>
<evidence type="ECO:0000256" key="1">
    <source>
        <dbReference type="ARBA" id="ARBA00000085"/>
    </source>
</evidence>
<dbReference type="InterPro" id="IPR003594">
    <property type="entry name" value="HATPase_dom"/>
</dbReference>
<dbReference type="Gene3D" id="1.20.5.1930">
    <property type="match status" value="1"/>
</dbReference>
<dbReference type="Pfam" id="PF07730">
    <property type="entry name" value="HisKA_3"/>
    <property type="match status" value="1"/>
</dbReference>
<feature type="transmembrane region" description="Helical" evidence="9">
    <location>
        <begin position="190"/>
        <end position="209"/>
    </location>
</feature>
<keyword evidence="9" id="KW-0812">Transmembrane</keyword>
<dbReference type="GO" id="GO:0000155">
    <property type="term" value="F:phosphorelay sensor kinase activity"/>
    <property type="evidence" value="ECO:0007669"/>
    <property type="project" value="InterPro"/>
</dbReference>
<dbReference type="InterPro" id="IPR036890">
    <property type="entry name" value="HATPase_C_sf"/>
</dbReference>
<evidence type="ECO:0000256" key="5">
    <source>
        <dbReference type="ARBA" id="ARBA00022741"/>
    </source>
</evidence>
<dbReference type="PROSITE" id="PS50109">
    <property type="entry name" value="HIS_KIN"/>
    <property type="match status" value="1"/>
</dbReference>
<keyword evidence="3" id="KW-0597">Phosphoprotein</keyword>
<keyword evidence="8" id="KW-0902">Two-component regulatory system</keyword>
<dbReference type="CDD" id="cd16917">
    <property type="entry name" value="HATPase_UhpB-NarQ-NarX-like"/>
    <property type="match status" value="1"/>
</dbReference>
<dbReference type="Proteomes" id="UP000198284">
    <property type="component" value="Unassembled WGS sequence"/>
</dbReference>
<keyword evidence="9" id="KW-1133">Transmembrane helix</keyword>
<evidence type="ECO:0000256" key="3">
    <source>
        <dbReference type="ARBA" id="ARBA00022553"/>
    </source>
</evidence>
<feature type="transmembrane region" description="Helical" evidence="9">
    <location>
        <begin position="12"/>
        <end position="33"/>
    </location>
</feature>
<evidence type="ECO:0000256" key="8">
    <source>
        <dbReference type="ARBA" id="ARBA00023012"/>
    </source>
</evidence>
<comment type="catalytic activity">
    <reaction evidence="1">
        <text>ATP + protein L-histidine = ADP + protein N-phospho-L-histidine.</text>
        <dbReference type="EC" id="2.7.13.3"/>
    </reaction>
</comment>
<evidence type="ECO:0000313" key="12">
    <source>
        <dbReference type="Proteomes" id="UP000198284"/>
    </source>
</evidence>
<keyword evidence="7" id="KW-0067">ATP-binding</keyword>
<keyword evidence="9" id="KW-0472">Membrane</keyword>
<evidence type="ECO:0000259" key="10">
    <source>
        <dbReference type="PROSITE" id="PS50109"/>
    </source>
</evidence>
<evidence type="ECO:0000313" key="11">
    <source>
        <dbReference type="EMBL" id="SNS92292.1"/>
    </source>
</evidence>
<dbReference type="InterPro" id="IPR011712">
    <property type="entry name" value="Sig_transdc_His_kin_sub3_dim/P"/>
</dbReference>
<dbReference type="Gene3D" id="3.30.565.10">
    <property type="entry name" value="Histidine kinase-like ATPase, C-terminal domain"/>
    <property type="match status" value="1"/>
</dbReference>
<evidence type="ECO:0000256" key="4">
    <source>
        <dbReference type="ARBA" id="ARBA00022679"/>
    </source>
</evidence>
<dbReference type="EC" id="2.7.13.3" evidence="2"/>
<evidence type="ECO:0000256" key="9">
    <source>
        <dbReference type="SAM" id="Phobius"/>
    </source>
</evidence>
<sequence>MFAFRQASLSRQFLLLCFPILLGGMVVIGSLIGRQVEESVVHRIGGVTGLYVDSMISPHVQSLTSSPTLLEADHKALDELLNKTSLGRRIVAFKIWRPDGTILYSADAWVIGKRYPIEEGLREALAGNVHAEISSLAAEENAAEAARFPRLLETYTPIHALGQGSVIAVAEFYQPVDEVMHEVFLAKRQSWLVVAPVIAVMYLLLFLLVRRGSHTIERQQAELNDKVAQLTGLVRQNEALHKRVWRAAASTTELNENFLKRISADLHDGPGQDLSFALMRFQSATGTCGRCGTSQEAAGTAEIHPINAAIDSALKDLRSICAGLRLPDMDDLGITQIAERAIRDYEGKTGAKVRLDADAVQRQASRSVRIALYRLLQESLANGYRHAGAKGQYVAISYDADDVLVSVSDGGPGFDSAAAAQKGRLGLTGMRDRVEMLGGSFDVHSAQNCGTTIQVRLPLIVPEIEHG</sequence>
<evidence type="ECO:0000256" key="2">
    <source>
        <dbReference type="ARBA" id="ARBA00012438"/>
    </source>
</evidence>